<proteinExistence type="predicted"/>
<name>A0A2P2JBQ0_RHIMU</name>
<dbReference type="AlphaFoldDB" id="A0A2P2JBQ0"/>
<reference evidence="1" key="1">
    <citation type="submission" date="2018-02" db="EMBL/GenBank/DDBJ databases">
        <title>Rhizophora mucronata_Transcriptome.</title>
        <authorList>
            <person name="Meera S.P."/>
            <person name="Sreeshan A."/>
            <person name="Augustine A."/>
        </authorList>
    </citation>
    <scope>NUCLEOTIDE SEQUENCE</scope>
    <source>
        <tissue evidence="1">Leaf</tissue>
    </source>
</reference>
<evidence type="ECO:0000313" key="1">
    <source>
        <dbReference type="EMBL" id="MBW90898.1"/>
    </source>
</evidence>
<protein>
    <submittedName>
        <fullName evidence="1">Uncharacterized protein MANES_03G176900</fullName>
    </submittedName>
</protein>
<sequence>MGIFHCWVCRSANMVIVEDLSAGFLFPKV</sequence>
<accession>A0A2P2JBQ0</accession>
<dbReference type="EMBL" id="GGEC01010415">
    <property type="protein sequence ID" value="MBW90898.1"/>
    <property type="molecule type" value="Transcribed_RNA"/>
</dbReference>
<organism evidence="1">
    <name type="scientific">Rhizophora mucronata</name>
    <name type="common">Asiatic mangrove</name>
    <dbReference type="NCBI Taxonomy" id="61149"/>
    <lineage>
        <taxon>Eukaryota</taxon>
        <taxon>Viridiplantae</taxon>
        <taxon>Streptophyta</taxon>
        <taxon>Embryophyta</taxon>
        <taxon>Tracheophyta</taxon>
        <taxon>Spermatophyta</taxon>
        <taxon>Magnoliopsida</taxon>
        <taxon>eudicotyledons</taxon>
        <taxon>Gunneridae</taxon>
        <taxon>Pentapetalae</taxon>
        <taxon>rosids</taxon>
        <taxon>fabids</taxon>
        <taxon>Malpighiales</taxon>
        <taxon>Rhizophoraceae</taxon>
        <taxon>Rhizophora</taxon>
    </lineage>
</organism>